<accession>A0A1I8JFQ6</accession>
<evidence type="ECO:0000313" key="10">
    <source>
        <dbReference type="Proteomes" id="UP000095280"/>
    </source>
</evidence>
<dbReference type="GO" id="GO:0051033">
    <property type="term" value="F:RNA transmembrane transporter activity"/>
    <property type="evidence" value="ECO:0007669"/>
    <property type="project" value="TreeGrafter"/>
</dbReference>
<evidence type="ECO:0000256" key="8">
    <source>
        <dbReference type="SAM" id="MobiDB-lite"/>
    </source>
</evidence>
<feature type="region of interest" description="Disordered" evidence="8">
    <location>
        <begin position="1122"/>
        <end position="1211"/>
    </location>
</feature>
<feature type="compositionally biased region" description="Acidic residues" evidence="8">
    <location>
        <begin position="1122"/>
        <end position="1156"/>
    </location>
</feature>
<feature type="compositionally biased region" description="Low complexity" evidence="8">
    <location>
        <begin position="1157"/>
        <end position="1166"/>
    </location>
</feature>
<evidence type="ECO:0000256" key="5">
    <source>
        <dbReference type="ARBA" id="ARBA00022989"/>
    </source>
</evidence>
<dbReference type="GO" id="GO:0003725">
    <property type="term" value="F:double-stranded RNA binding"/>
    <property type="evidence" value="ECO:0007669"/>
    <property type="project" value="TreeGrafter"/>
</dbReference>
<evidence type="ECO:0000256" key="7">
    <source>
        <dbReference type="ARBA" id="ARBA00023180"/>
    </source>
</evidence>
<name>A0A1I8JFQ6_9PLAT</name>
<organism evidence="10 11">
    <name type="scientific">Macrostomum lignano</name>
    <dbReference type="NCBI Taxonomy" id="282301"/>
    <lineage>
        <taxon>Eukaryota</taxon>
        <taxon>Metazoa</taxon>
        <taxon>Spiralia</taxon>
        <taxon>Lophotrochozoa</taxon>
        <taxon>Platyhelminthes</taxon>
        <taxon>Rhabditophora</taxon>
        <taxon>Macrostomorpha</taxon>
        <taxon>Macrostomida</taxon>
        <taxon>Macrostomidae</taxon>
        <taxon>Macrostomum</taxon>
    </lineage>
</organism>
<keyword evidence="6 9" id="KW-0472">Membrane</keyword>
<dbReference type="InterPro" id="IPR025958">
    <property type="entry name" value="SID1_TM_fam"/>
</dbReference>
<dbReference type="PANTHER" id="PTHR12185:SF14">
    <property type="entry name" value="CHOLESTEROL UPTAKE PROTEIN 1"/>
    <property type="match status" value="1"/>
</dbReference>
<feature type="compositionally biased region" description="Low complexity" evidence="8">
    <location>
        <begin position="1175"/>
        <end position="1192"/>
    </location>
</feature>
<feature type="transmembrane region" description="Helical" evidence="9">
    <location>
        <begin position="632"/>
        <end position="653"/>
    </location>
</feature>
<feature type="transmembrane region" description="Helical" evidence="9">
    <location>
        <begin position="607"/>
        <end position="626"/>
    </location>
</feature>
<feature type="transmembrane region" description="Helical" evidence="9">
    <location>
        <begin position="519"/>
        <end position="538"/>
    </location>
</feature>
<dbReference type="Pfam" id="PF13965">
    <property type="entry name" value="SID-1_RNA_chan"/>
    <property type="match status" value="2"/>
</dbReference>
<evidence type="ECO:0000256" key="9">
    <source>
        <dbReference type="SAM" id="Phobius"/>
    </source>
</evidence>
<keyword evidence="4" id="KW-0732">Signal</keyword>
<feature type="compositionally biased region" description="Low complexity" evidence="8">
    <location>
        <begin position="1009"/>
        <end position="1027"/>
    </location>
</feature>
<feature type="transmembrane region" description="Helical" evidence="9">
    <location>
        <begin position="674"/>
        <end position="697"/>
    </location>
</feature>
<feature type="transmembrane region" description="Helical" evidence="9">
    <location>
        <begin position="576"/>
        <end position="595"/>
    </location>
</feature>
<dbReference type="Proteomes" id="UP000095280">
    <property type="component" value="Unplaced"/>
</dbReference>
<keyword evidence="10" id="KW-1185">Reference proteome</keyword>
<keyword evidence="7" id="KW-0325">Glycoprotein</keyword>
<feature type="region of interest" description="Disordered" evidence="8">
    <location>
        <begin position="989"/>
        <end position="1039"/>
    </location>
</feature>
<evidence type="ECO:0000256" key="2">
    <source>
        <dbReference type="ARBA" id="ARBA00006618"/>
    </source>
</evidence>
<evidence type="ECO:0000256" key="4">
    <source>
        <dbReference type="ARBA" id="ARBA00022729"/>
    </source>
</evidence>
<reference evidence="11" key="1">
    <citation type="submission" date="2016-11" db="UniProtKB">
        <authorList>
            <consortium name="WormBaseParasite"/>
        </authorList>
    </citation>
    <scope>IDENTIFICATION</scope>
</reference>
<feature type="compositionally biased region" description="Basic residues" evidence="8">
    <location>
        <begin position="1070"/>
        <end position="1083"/>
    </location>
</feature>
<feature type="compositionally biased region" description="Basic residues" evidence="8">
    <location>
        <begin position="1199"/>
        <end position="1211"/>
    </location>
</feature>
<evidence type="ECO:0000313" key="11">
    <source>
        <dbReference type="WBParaSite" id="maker-uti_cns_0047294-snap-gene-0.2-mRNA-1"/>
    </source>
</evidence>
<evidence type="ECO:0000256" key="6">
    <source>
        <dbReference type="ARBA" id="ARBA00023136"/>
    </source>
</evidence>
<keyword evidence="5 9" id="KW-1133">Transmembrane helix</keyword>
<dbReference type="WBParaSite" id="maker-uti_cns_0047294-snap-gene-0.2-mRNA-1">
    <property type="protein sequence ID" value="maker-uti_cns_0047294-snap-gene-0.2-mRNA-1"/>
    <property type="gene ID" value="maker-uti_cns_0047294-snap-gene-0.2"/>
</dbReference>
<feature type="transmembrane region" description="Helical" evidence="9">
    <location>
        <begin position="427"/>
        <end position="446"/>
    </location>
</feature>
<dbReference type="GO" id="GO:0005886">
    <property type="term" value="C:plasma membrane"/>
    <property type="evidence" value="ECO:0007669"/>
    <property type="project" value="TreeGrafter"/>
</dbReference>
<proteinExistence type="inferred from homology"/>
<comment type="similarity">
    <text evidence="2">Belongs to the SID1 family.</text>
</comment>
<dbReference type="GO" id="GO:0005764">
    <property type="term" value="C:lysosome"/>
    <property type="evidence" value="ECO:0007669"/>
    <property type="project" value="TreeGrafter"/>
</dbReference>
<protein>
    <submittedName>
        <fullName evidence="11">DUF4203 domain-containing protein</fullName>
    </submittedName>
</protein>
<dbReference type="PANTHER" id="PTHR12185">
    <property type="entry name" value="SID1 TRANSMEMBRANE FAMILY MEMEBER"/>
    <property type="match status" value="1"/>
</dbReference>
<sequence>TSDRLTQTNWFVFSSFSSVKQSKPTGKLVIPMTRLISTLRLVLLLAFLILPSQPAAAQTQPILPLGQARNFSISSKRALEVLVKYTQPENETVALRLETTSYSNASLLVVVRQQLTLHTWSLPYTFVDVSSTGDQSTVESFQSVTRTICPPHLSTQTPDQQQQQQQQQQVYLRVTTESAALVTLNSLRIFDCRLESRFRFCCSRPVRSSSSSTSTQAMRTFTDLRAVRILVESNDSACGLVSVQRSRCPADQVPPSVLQRGFRQTLLSSSIILMRRDEFNSSFLVVLTAFPDNRNCLANWEQEQRQRFPSKSVTIKVEQIAMHDSEEWALLYCMHCQCCGIDQLDPPIKTDAGNQEQPERQQQQPHASLVMQLTAVAIFYCLPVFQLVLLQQDSISSFGNLDECYYNFKCRFYVKTELTTFFAFNNAVSNVGYITAGIVFMVVVLWKQLFHDKPQATVQGSEEHHTNTENVQLLPPEPQIARPVVIPRCYSAHYAAGLALAMEGVLSACYHICPSHNTFQFDTTFMIMLSSMLGLAVYSKRHLSSGSVANVTFVALGVTVLVNSLGILFSLVSREFVFSVLGVVLLLLAVIALIVRKKQLLQNFLTFLAAFVCFAAGIASFLVGFLHEHFLFANFLLAVTAGSASLYFLYYCIRKCCRKTRPRENMPLGKLRCRGTAVVFFFLLFVSFSVWAAVYFFKAPTEWEGSPAESREFNNDCLWHPLGLPFDQHDLWHLIGSQALLCLLLFGGQAHEIQELNYLLRTFSNKNRTASRPDRRYIRQFCQKVGYFPISASEFSTPLCTTKHCALVQPCQASNFHQHVNHMCLHISALTSLVTGLFRGGASGPSTGGTSRHIRKGISGIRASADLHCETQMLPSASSGTIGNCRFSYCWPPDAQSIFATNFPTAGGSTDFSIRFSCACMALNAANATLTSEAEYPFHTAVLTACYLVGALQIGFYGFYILFMGMDSVFNASRAFDYEDFDCQRKAVPQGSEELENNANSRRVGPDEATVATTASATASPTASATANEEAYDNNSNYGGKKVVEDELVQQQDETDVGDGDGGAGSSSSSRRHVGRASSRRLGRSSGGNAAMAVRGGRGFATRGPLYRLMQSCSCMLVYKSDDEEDEEDDDGSGCGFEDQEETDDESSSYDSDSDSCSDNGSSGQGSKDRADGDATATAAAVATPATAASAAPCPSGRPHQHRKRADFRKTACAKRHSNDSTLLELCQYILRTRLAKEGLHYKLAIPMTRLFSTLKLVLLLAFLVLPSQPAAAQTQPTLPLGQARNFTISSKGALEVLVKYTQPENETVALRLETTSYSNASLLVVVRQQLILHTWLLPYTFVDVSSTGEQSAVESFQSVTRTICPPHLSTQTPDQQQQQQQVYLRVTTESAALVT</sequence>
<comment type="subcellular location">
    <subcellularLocation>
        <location evidence="1">Membrane</location>
        <topology evidence="1">Multi-pass membrane protein</topology>
    </subcellularLocation>
</comment>
<feature type="region of interest" description="Disordered" evidence="8">
    <location>
        <begin position="1054"/>
        <end position="1093"/>
    </location>
</feature>
<feature type="transmembrane region" description="Helical" evidence="9">
    <location>
        <begin position="941"/>
        <end position="963"/>
    </location>
</feature>
<evidence type="ECO:0000256" key="1">
    <source>
        <dbReference type="ARBA" id="ARBA00004141"/>
    </source>
</evidence>
<evidence type="ECO:0000256" key="3">
    <source>
        <dbReference type="ARBA" id="ARBA00022692"/>
    </source>
</evidence>
<keyword evidence="3 9" id="KW-0812">Transmembrane</keyword>
<feature type="transmembrane region" description="Helical" evidence="9">
    <location>
        <begin position="369"/>
        <end position="389"/>
    </location>
</feature>
<feature type="transmembrane region" description="Helical" evidence="9">
    <location>
        <begin position="550"/>
        <end position="570"/>
    </location>
</feature>